<dbReference type="PANTHER" id="PTHR32268:SF11">
    <property type="entry name" value="HOMOSERINE O-ACETYLTRANSFERASE"/>
    <property type="match status" value="1"/>
</dbReference>
<keyword evidence="7" id="KW-1185">Reference proteome</keyword>
<dbReference type="InterPro" id="IPR008220">
    <property type="entry name" value="HAT_MetX-like"/>
</dbReference>
<dbReference type="PANTHER" id="PTHR32268">
    <property type="entry name" value="HOMOSERINE O-ACETYLTRANSFERASE"/>
    <property type="match status" value="1"/>
</dbReference>
<organism evidence="6 7">
    <name type="scientific">Taphrina deformans (strain PYCC 5710 / ATCC 11124 / CBS 356.35 / IMI 108563 / JCM 9778 / NBRC 8474)</name>
    <name type="common">Peach leaf curl fungus</name>
    <name type="synonym">Lalaria deformans</name>
    <dbReference type="NCBI Taxonomy" id="1097556"/>
    <lineage>
        <taxon>Eukaryota</taxon>
        <taxon>Fungi</taxon>
        <taxon>Dikarya</taxon>
        <taxon>Ascomycota</taxon>
        <taxon>Taphrinomycotina</taxon>
        <taxon>Taphrinomycetes</taxon>
        <taxon>Taphrinales</taxon>
        <taxon>Taphrinaceae</taxon>
        <taxon>Taphrina</taxon>
    </lineage>
</organism>
<feature type="active site" evidence="3">
    <location>
        <position position="416"/>
    </location>
</feature>
<feature type="active site" description="Nucleophile" evidence="3">
    <location>
        <position position="154"/>
    </location>
</feature>
<protein>
    <submittedName>
        <fullName evidence="6">Homoserine O-acetyltransferase</fullName>
    </submittedName>
</protein>
<dbReference type="PIRSF" id="PIRSF000443">
    <property type="entry name" value="Homoser_Ac_trans"/>
    <property type="match status" value="1"/>
</dbReference>
<evidence type="ECO:0000256" key="1">
    <source>
        <dbReference type="ARBA" id="ARBA00006886"/>
    </source>
</evidence>
<dbReference type="NCBIfam" id="TIGR01392">
    <property type="entry name" value="homoserO_Ac_trn"/>
    <property type="match status" value="1"/>
</dbReference>
<dbReference type="Pfam" id="PF00561">
    <property type="entry name" value="Abhydrolase_1"/>
    <property type="match status" value="1"/>
</dbReference>
<gene>
    <name evidence="6" type="ORF">TAPDE_001896</name>
</gene>
<dbReference type="GO" id="GO:0009092">
    <property type="term" value="P:homoserine metabolic process"/>
    <property type="evidence" value="ECO:0007669"/>
    <property type="project" value="TreeGrafter"/>
</dbReference>
<dbReference type="EMBL" id="CAHR02000066">
    <property type="protein sequence ID" value="CCG81986.1"/>
    <property type="molecule type" value="Genomic_DNA"/>
</dbReference>
<evidence type="ECO:0000256" key="4">
    <source>
        <dbReference type="SAM" id="MobiDB-lite"/>
    </source>
</evidence>
<sequence>MTAVLQHFDGQDENPFASLVSNQKLARFDRVVLESGAVLDNVPVGYKTWGHLNDARDNCLIICHAFTGSADAEDWWGPLFGPGKAFDYSKYFIFCGNSLGSPYGSASACTNNPETGAIYGPEFPLVTVRDDVQVHKRIIDALDVKQIACVVGGSMGGMLVLEWAFFGSTFVKTLIPVATSARASAWNISWGETQRQSIYCDPKYEDGYYTYDDPPVAGLGAARMSALLTYRSRNSFEMRFGRNVAKPCTQPYPDKPESKTPSDEHWIAHNEGHSKRLSSRPARSSSSASSPVSRSSSFDGIMENSVSSLSNSASSIVPPRKAATQFSAQSYLRYQAQKFVKRFDANCYISITRKLDTHDISRGRASSLHEALAMIDQHALVLGIESDGLFTFSEQEEIASHMPNAKLDRIISPEGHDGFLLEFGQMNDKIIGFQKKYLPEIMHARADQRIIVNGVISSTEADHAVKPSTFGEVDDSPGAITEW</sequence>
<accession>R4XC84</accession>
<dbReference type="OrthoDB" id="191364at2759"/>
<comment type="caution">
    <text evidence="6">The sequence shown here is derived from an EMBL/GenBank/DDBJ whole genome shotgun (WGS) entry which is preliminary data.</text>
</comment>
<evidence type="ECO:0000259" key="5">
    <source>
        <dbReference type="Pfam" id="PF00561"/>
    </source>
</evidence>
<reference evidence="6 7" key="1">
    <citation type="journal article" date="2013" name="MBio">
        <title>Genome sequencing of the plant pathogen Taphrina deformans, the causal agent of peach leaf curl.</title>
        <authorList>
            <person name="Cisse O.H."/>
            <person name="Almeida J.M.G.C.F."/>
            <person name="Fonseca A."/>
            <person name="Kumar A.A."/>
            <person name="Salojaervi J."/>
            <person name="Overmyer K."/>
            <person name="Hauser P.M."/>
            <person name="Pagni M."/>
        </authorList>
    </citation>
    <scope>NUCLEOTIDE SEQUENCE [LARGE SCALE GENOMIC DNA]</scope>
    <source>
        <strain evidence="7">PYCC 5710 / ATCC 11124 / CBS 356.35 / IMI 108563 / JCM 9778 / NBRC 8474</strain>
    </source>
</reference>
<evidence type="ECO:0000313" key="6">
    <source>
        <dbReference type="EMBL" id="CCG81986.1"/>
    </source>
</evidence>
<dbReference type="HAMAP" id="MF_00296">
    <property type="entry name" value="MetX_acyltransf"/>
    <property type="match status" value="1"/>
</dbReference>
<dbReference type="VEuPathDB" id="FungiDB:TAPDE_001896"/>
<dbReference type="eggNOG" id="ENOG502QRIX">
    <property type="taxonomic scope" value="Eukaryota"/>
</dbReference>
<feature type="domain" description="AB hydrolase-1" evidence="5">
    <location>
        <begin position="60"/>
        <end position="422"/>
    </location>
</feature>
<dbReference type="STRING" id="1097556.R4XC84"/>
<keyword evidence="2" id="KW-0808">Transferase</keyword>
<dbReference type="Proteomes" id="UP000013776">
    <property type="component" value="Unassembled WGS sequence"/>
</dbReference>
<dbReference type="Gene3D" id="3.40.50.1820">
    <property type="entry name" value="alpha/beta hydrolase"/>
    <property type="match status" value="1"/>
</dbReference>
<dbReference type="GO" id="GO:0004414">
    <property type="term" value="F:homoserine O-acetyltransferase activity"/>
    <property type="evidence" value="ECO:0007669"/>
    <property type="project" value="TreeGrafter"/>
</dbReference>
<feature type="compositionally biased region" description="Low complexity" evidence="4">
    <location>
        <begin position="279"/>
        <end position="297"/>
    </location>
</feature>
<feature type="region of interest" description="Disordered" evidence="4">
    <location>
        <begin position="271"/>
        <end position="298"/>
    </location>
</feature>
<dbReference type="GO" id="GO:0009086">
    <property type="term" value="P:methionine biosynthetic process"/>
    <property type="evidence" value="ECO:0007669"/>
    <property type="project" value="TreeGrafter"/>
</dbReference>
<dbReference type="InterPro" id="IPR000073">
    <property type="entry name" value="AB_hydrolase_1"/>
</dbReference>
<dbReference type="SUPFAM" id="SSF53474">
    <property type="entry name" value="alpha/beta-Hydrolases"/>
    <property type="match status" value="1"/>
</dbReference>
<evidence type="ECO:0000313" key="7">
    <source>
        <dbReference type="Proteomes" id="UP000013776"/>
    </source>
</evidence>
<dbReference type="AlphaFoldDB" id="R4XC84"/>
<dbReference type="InterPro" id="IPR029058">
    <property type="entry name" value="AB_hydrolase_fold"/>
</dbReference>
<comment type="similarity">
    <text evidence="1">Belongs to the AB hydrolase superfamily. MetX family.</text>
</comment>
<name>R4XC84_TAPDE</name>
<evidence type="ECO:0000256" key="2">
    <source>
        <dbReference type="ARBA" id="ARBA00022679"/>
    </source>
</evidence>
<feature type="active site" evidence="3">
    <location>
        <position position="387"/>
    </location>
</feature>
<proteinExistence type="inferred from homology"/>
<evidence type="ECO:0000256" key="3">
    <source>
        <dbReference type="PIRSR" id="PIRSR000443-1"/>
    </source>
</evidence>